<dbReference type="PROSITE" id="PS51782">
    <property type="entry name" value="LYSM"/>
    <property type="match status" value="1"/>
</dbReference>
<gene>
    <name evidence="3" type="ORF">NHU_01333</name>
</gene>
<dbReference type="eggNOG" id="COG1388">
    <property type="taxonomic scope" value="Bacteria"/>
</dbReference>
<dbReference type="Proteomes" id="UP000064912">
    <property type="component" value="Chromosome"/>
</dbReference>
<dbReference type="PATRIC" id="fig|35806.4.peg.1377"/>
<feature type="compositionally biased region" description="Pro residues" evidence="1">
    <location>
        <begin position="247"/>
        <end position="258"/>
    </location>
</feature>
<dbReference type="Pfam" id="PF01476">
    <property type="entry name" value="LysM"/>
    <property type="match status" value="2"/>
</dbReference>
<dbReference type="SUPFAM" id="SSF51261">
    <property type="entry name" value="Duplicated hybrid motif"/>
    <property type="match status" value="1"/>
</dbReference>
<dbReference type="KEGG" id="rsu:NHU_01333"/>
<dbReference type="InterPro" id="IPR018392">
    <property type="entry name" value="LysM"/>
</dbReference>
<feature type="region of interest" description="Disordered" evidence="1">
    <location>
        <begin position="217"/>
        <end position="274"/>
    </location>
</feature>
<dbReference type="PANTHER" id="PTHR21666:SF270">
    <property type="entry name" value="MUREIN HYDROLASE ACTIVATOR ENVC"/>
    <property type="match status" value="1"/>
</dbReference>
<dbReference type="InterPro" id="IPR011055">
    <property type="entry name" value="Dup_hybrid_motif"/>
</dbReference>
<proteinExistence type="predicted"/>
<dbReference type="AlphaFoldDB" id="A0A0D6B061"/>
<feature type="domain" description="LysM" evidence="2">
    <location>
        <begin position="167"/>
        <end position="211"/>
    </location>
</feature>
<dbReference type="InterPro" id="IPR016047">
    <property type="entry name" value="M23ase_b-sheet_dom"/>
</dbReference>
<dbReference type="CDD" id="cd12797">
    <property type="entry name" value="M23_peptidase"/>
    <property type="match status" value="1"/>
</dbReference>
<feature type="compositionally biased region" description="Basic and acidic residues" evidence="1">
    <location>
        <begin position="49"/>
        <end position="58"/>
    </location>
</feature>
<feature type="region of interest" description="Disordered" evidence="1">
    <location>
        <begin position="37"/>
        <end position="58"/>
    </location>
</feature>
<evidence type="ECO:0000259" key="2">
    <source>
        <dbReference type="PROSITE" id="PS51782"/>
    </source>
</evidence>
<protein>
    <submittedName>
        <fullName evidence="3">LysM domain protein</fullName>
    </submittedName>
</protein>
<dbReference type="eggNOG" id="COG4942">
    <property type="taxonomic scope" value="Bacteria"/>
</dbReference>
<dbReference type="Gene3D" id="2.70.70.10">
    <property type="entry name" value="Glucose Permease (Domain IIA)"/>
    <property type="match status" value="1"/>
</dbReference>
<evidence type="ECO:0000256" key="1">
    <source>
        <dbReference type="SAM" id="MobiDB-lite"/>
    </source>
</evidence>
<feature type="region of interest" description="Disordered" evidence="1">
    <location>
        <begin position="151"/>
        <end position="171"/>
    </location>
</feature>
<feature type="compositionally biased region" description="Low complexity" evidence="1">
    <location>
        <begin position="220"/>
        <end position="237"/>
    </location>
</feature>
<evidence type="ECO:0000313" key="3">
    <source>
        <dbReference type="EMBL" id="BAQ68492.1"/>
    </source>
</evidence>
<dbReference type="EMBL" id="AP014800">
    <property type="protein sequence ID" value="BAQ68492.1"/>
    <property type="molecule type" value="Genomic_DNA"/>
</dbReference>
<dbReference type="InterPro" id="IPR036779">
    <property type="entry name" value="LysM_dom_sf"/>
</dbReference>
<dbReference type="SMART" id="SM00257">
    <property type="entry name" value="LysM"/>
    <property type="match status" value="2"/>
</dbReference>
<dbReference type="CDD" id="cd00118">
    <property type="entry name" value="LysM"/>
    <property type="match status" value="1"/>
</dbReference>
<dbReference type="GO" id="GO:0004222">
    <property type="term" value="F:metalloendopeptidase activity"/>
    <property type="evidence" value="ECO:0007669"/>
    <property type="project" value="TreeGrafter"/>
</dbReference>
<dbReference type="PANTHER" id="PTHR21666">
    <property type="entry name" value="PEPTIDASE-RELATED"/>
    <property type="match status" value="1"/>
</dbReference>
<accession>A0A0D6B061</accession>
<organism evidence="3 4">
    <name type="scientific">Rhodovulum sulfidophilum</name>
    <name type="common">Rhodobacter sulfidophilus</name>
    <dbReference type="NCBI Taxonomy" id="35806"/>
    <lineage>
        <taxon>Bacteria</taxon>
        <taxon>Pseudomonadati</taxon>
        <taxon>Pseudomonadota</taxon>
        <taxon>Alphaproteobacteria</taxon>
        <taxon>Rhodobacterales</taxon>
        <taxon>Paracoccaceae</taxon>
        <taxon>Rhodovulum</taxon>
    </lineage>
</organism>
<evidence type="ECO:0000313" key="4">
    <source>
        <dbReference type="Proteomes" id="UP000064912"/>
    </source>
</evidence>
<name>A0A0D6B061_RHOSU</name>
<reference evidence="3 4" key="1">
    <citation type="submission" date="2015-02" db="EMBL/GenBank/DDBJ databases">
        <title>Genome sequene of Rhodovulum sulfidophilum DSM 2351.</title>
        <authorList>
            <person name="Nagao N."/>
        </authorList>
    </citation>
    <scope>NUCLEOTIDE SEQUENCE [LARGE SCALE GENOMIC DNA]</scope>
    <source>
        <strain evidence="3 4">DSM 2351</strain>
    </source>
</reference>
<dbReference type="InterPro" id="IPR050570">
    <property type="entry name" value="Cell_wall_metabolism_enzyme"/>
</dbReference>
<dbReference type="Gene3D" id="3.10.350.10">
    <property type="entry name" value="LysM domain"/>
    <property type="match status" value="1"/>
</dbReference>
<sequence length="397" mass="41099">MDLIFPARRLPARLLALGLGMTLVAGCESGWDYDFRNLSNNPTPPRVEAAPRPEPDRRGVISYPTYQVAVARHGDRLADVAGRVGLPASELASYNGISETARLNNGEIIALPRRVAESGSGVAAAPAGNGTITPAGQVDIATLAGDALDRAGGTAPAASKPTGQEPVRHKVARGETAYSIARLYNVTPRALADWNGLGPDLTVREGQYLLIPVASEPRRQSGTATAGASAATAAQTTEKPGQGSAVSPPPSAATPLPRPETTAKPAVPASPQMAKEATAATARFAMPVSGSIIRGYQKGKNDGVDISAKAGTAVKAAADGTVAAITRDTDQVPILVVRHADNMLSVYANIDGIAVQKGAKVTRGQTVAQVRSGNPAFLHFELRKGFESVDPMPYLTP</sequence>
<dbReference type="Pfam" id="PF01551">
    <property type="entry name" value="Peptidase_M23"/>
    <property type="match status" value="1"/>
</dbReference>